<organism evidence="2 3">
    <name type="scientific">Streptomyces abyssalis</name>
    <dbReference type="NCBI Taxonomy" id="933944"/>
    <lineage>
        <taxon>Bacteria</taxon>
        <taxon>Bacillati</taxon>
        <taxon>Actinomycetota</taxon>
        <taxon>Actinomycetes</taxon>
        <taxon>Kitasatosporales</taxon>
        <taxon>Streptomycetaceae</taxon>
        <taxon>Streptomyces</taxon>
    </lineage>
</organism>
<keyword evidence="1" id="KW-0732">Signal</keyword>
<comment type="caution">
    <text evidence="2">The sequence shown here is derived from an EMBL/GenBank/DDBJ whole genome shotgun (WGS) entry which is preliminary data.</text>
</comment>
<reference evidence="2 3" key="1">
    <citation type="journal article" date="2016" name="Front. Microbiol.">
        <title>Comparative Genomics Analysis of Streptomyces Species Reveals Their Adaptation to the Marine Environment and Their Diversity at the Genomic Level.</title>
        <authorList>
            <person name="Tian X."/>
            <person name="Zhang Z."/>
            <person name="Yang T."/>
            <person name="Chen M."/>
            <person name="Li J."/>
            <person name="Chen F."/>
            <person name="Yang J."/>
            <person name="Li W."/>
            <person name="Zhang B."/>
            <person name="Zhang Z."/>
            <person name="Wu J."/>
            <person name="Zhang C."/>
            <person name="Long L."/>
            <person name="Xiao J."/>
        </authorList>
    </citation>
    <scope>NUCLEOTIDE SEQUENCE [LARGE SCALE GENOMIC DNA]</scope>
    <source>
        <strain evidence="2 3">SCSIO 10390</strain>
    </source>
</reference>
<dbReference type="EMBL" id="LJGT01000041">
    <property type="protein sequence ID" value="OEU85375.1"/>
    <property type="molecule type" value="Genomic_DNA"/>
</dbReference>
<evidence type="ECO:0000313" key="2">
    <source>
        <dbReference type="EMBL" id="OEU85375.1"/>
    </source>
</evidence>
<evidence type="ECO:0008006" key="4">
    <source>
        <dbReference type="Google" id="ProtNLM"/>
    </source>
</evidence>
<proteinExistence type="predicted"/>
<keyword evidence="3" id="KW-1185">Reference proteome</keyword>
<evidence type="ECO:0000313" key="3">
    <source>
        <dbReference type="Proteomes" id="UP000176087"/>
    </source>
</evidence>
<name>A0A1E7JFY3_9ACTN</name>
<accession>A0A1E7JFY3</accession>
<dbReference type="RefSeq" id="WP_070011237.1">
    <property type="nucleotide sequence ID" value="NZ_LJGT01000041.1"/>
</dbReference>
<gene>
    <name evidence="2" type="ORF">AN215_22710</name>
</gene>
<protein>
    <recommendedName>
        <fullName evidence="4">Secreted protein</fullName>
    </recommendedName>
</protein>
<evidence type="ECO:0000256" key="1">
    <source>
        <dbReference type="SAM" id="SignalP"/>
    </source>
</evidence>
<feature type="signal peptide" evidence="1">
    <location>
        <begin position="1"/>
        <end position="30"/>
    </location>
</feature>
<dbReference type="Proteomes" id="UP000176087">
    <property type="component" value="Unassembled WGS sequence"/>
</dbReference>
<dbReference type="AlphaFoldDB" id="A0A1E7JFY3"/>
<sequence>MKIRKSLAVLAASASLALGFGGVMAPSAQAHTPDWGDASYTQTDLRTGTWRTGTAVESPGGSLMDPPASARSLRCWNADISGRAFAISCSGSRWRAFADCTDDSRYITPALRGAKRVTIYCPAGTRAVRGGAFGR</sequence>
<feature type="chain" id="PRO_5009195633" description="Secreted protein" evidence="1">
    <location>
        <begin position="31"/>
        <end position="135"/>
    </location>
</feature>